<protein>
    <submittedName>
        <fullName evidence="2">Uncharacterized protein</fullName>
    </submittedName>
</protein>
<gene>
    <name evidence="2" type="ORF">JCR33_09205</name>
</gene>
<organism evidence="2 3">
    <name type="scientific">Acuticoccus mangrovi</name>
    <dbReference type="NCBI Taxonomy" id="2796142"/>
    <lineage>
        <taxon>Bacteria</taxon>
        <taxon>Pseudomonadati</taxon>
        <taxon>Pseudomonadota</taxon>
        <taxon>Alphaproteobacteria</taxon>
        <taxon>Hyphomicrobiales</taxon>
        <taxon>Amorphaceae</taxon>
        <taxon>Acuticoccus</taxon>
    </lineage>
</organism>
<evidence type="ECO:0000313" key="3">
    <source>
        <dbReference type="Proteomes" id="UP000609531"/>
    </source>
</evidence>
<dbReference type="EMBL" id="JAEKJA010000006">
    <property type="protein sequence ID" value="MBJ3775862.1"/>
    <property type="molecule type" value="Genomic_DNA"/>
</dbReference>
<dbReference type="Proteomes" id="UP000609531">
    <property type="component" value="Unassembled WGS sequence"/>
</dbReference>
<keyword evidence="3" id="KW-1185">Reference proteome</keyword>
<proteinExistence type="predicted"/>
<feature type="compositionally biased region" description="Basic and acidic residues" evidence="1">
    <location>
        <begin position="193"/>
        <end position="213"/>
    </location>
</feature>
<name>A0A934IL81_9HYPH</name>
<evidence type="ECO:0000256" key="1">
    <source>
        <dbReference type="SAM" id="MobiDB-lite"/>
    </source>
</evidence>
<evidence type="ECO:0000313" key="2">
    <source>
        <dbReference type="EMBL" id="MBJ3775862.1"/>
    </source>
</evidence>
<sequence length="213" mass="22804">MRWRMAEVAGDLTESKSAFAARINVSPSRVSQYIAEGKLGPGCLDGDGRGAKVKVAAALAALKVTLDISQRLGNGAATRLSAAALPAGAMPLATPDVSDEIQREKLREIQMRNEDRERDRAIAAGQYVHASHHRAAVTDVVRVVLNAFDSELPSLGTRIAASLEVDGRRVRHELAGGMRSVREAVAARLAQMADREPSLVDDPETTRDDEADA</sequence>
<feature type="region of interest" description="Disordered" evidence="1">
    <location>
        <begin position="192"/>
        <end position="213"/>
    </location>
</feature>
<dbReference type="AlphaFoldDB" id="A0A934IL81"/>
<accession>A0A934IL81</accession>
<comment type="caution">
    <text evidence="2">The sequence shown here is derived from an EMBL/GenBank/DDBJ whole genome shotgun (WGS) entry which is preliminary data.</text>
</comment>
<reference evidence="2" key="1">
    <citation type="submission" date="2020-12" db="EMBL/GenBank/DDBJ databases">
        <title>Bacterial taxonomy.</title>
        <authorList>
            <person name="Pan X."/>
        </authorList>
    </citation>
    <scope>NUCLEOTIDE SEQUENCE</scope>
    <source>
        <strain evidence="2">B2012</strain>
    </source>
</reference>